<evidence type="ECO:0000256" key="1">
    <source>
        <dbReference type="SAM" id="Phobius"/>
    </source>
</evidence>
<keyword evidence="1" id="KW-0472">Membrane</keyword>
<dbReference type="RefSeq" id="WP_073555288.1">
    <property type="nucleotide sequence ID" value="NZ_MRCA01000002.1"/>
</dbReference>
<dbReference type="EMBL" id="MRCA01000002">
    <property type="protein sequence ID" value="OKH15823.1"/>
    <property type="molecule type" value="Genomic_DNA"/>
</dbReference>
<comment type="caution">
    <text evidence="2">The sequence shown here is derived from an EMBL/GenBank/DDBJ whole genome shotgun (WGS) entry which is preliminary data.</text>
</comment>
<dbReference type="Proteomes" id="UP000186391">
    <property type="component" value="Unassembled WGS sequence"/>
</dbReference>
<accession>A0A1U7H3X7</accession>
<feature type="transmembrane region" description="Helical" evidence="1">
    <location>
        <begin position="43"/>
        <end position="61"/>
    </location>
</feature>
<protein>
    <submittedName>
        <fullName evidence="2">Uncharacterized protein</fullName>
    </submittedName>
</protein>
<dbReference type="OrthoDB" id="422772at2"/>
<keyword evidence="1" id="KW-0812">Transmembrane</keyword>
<proteinExistence type="predicted"/>
<dbReference type="Pfam" id="PF10726">
    <property type="entry name" value="DUF2518"/>
    <property type="match status" value="1"/>
</dbReference>
<organism evidence="2 3">
    <name type="scientific">Fischerella major NIES-592</name>
    <dbReference type="NCBI Taxonomy" id="210994"/>
    <lineage>
        <taxon>Bacteria</taxon>
        <taxon>Bacillati</taxon>
        <taxon>Cyanobacteriota</taxon>
        <taxon>Cyanophyceae</taxon>
        <taxon>Nostocales</taxon>
        <taxon>Hapalosiphonaceae</taxon>
        <taxon>Fischerella</taxon>
    </lineage>
</organism>
<evidence type="ECO:0000313" key="2">
    <source>
        <dbReference type="EMBL" id="OKH15823.1"/>
    </source>
</evidence>
<dbReference type="InterPro" id="IPR019664">
    <property type="entry name" value="Uncharacterised_Ycf51"/>
</dbReference>
<sequence>MFSQADFIQYAQWSGIATLVFAALTFLGFIFKWGLRFRLVGTTGFMLVLTVGLFSLSLAPLTRTVIPGAVRYNLVYDNGSTQTVIAIPPQISPTQLEATLRQAASDLYSYGRLGRPGDNQLTIRARTIIHPEAGVSIPLYLGQIKRSLASREDPQMAIDIYQDKFAQLPKSNTSS</sequence>
<dbReference type="AlphaFoldDB" id="A0A1U7H3X7"/>
<keyword evidence="3" id="KW-1185">Reference proteome</keyword>
<name>A0A1U7H3X7_9CYAN</name>
<gene>
    <name evidence="2" type="ORF">NIES592_07080</name>
</gene>
<reference evidence="2 3" key="1">
    <citation type="submission" date="2016-11" db="EMBL/GenBank/DDBJ databases">
        <title>Draft Genome Sequences of Nine Cyanobacterial Strains from Diverse Habitats.</title>
        <authorList>
            <person name="Zhu T."/>
            <person name="Hou S."/>
            <person name="Lu X."/>
            <person name="Hess W.R."/>
        </authorList>
    </citation>
    <scope>NUCLEOTIDE SEQUENCE [LARGE SCALE GENOMIC DNA]</scope>
    <source>
        <strain evidence="2 3">NIES-592</strain>
    </source>
</reference>
<evidence type="ECO:0000313" key="3">
    <source>
        <dbReference type="Proteomes" id="UP000186391"/>
    </source>
</evidence>
<keyword evidence="1" id="KW-1133">Transmembrane helix</keyword>
<feature type="transmembrane region" description="Helical" evidence="1">
    <location>
        <begin position="12"/>
        <end position="31"/>
    </location>
</feature>